<name>A0A1X2GYM4_9FUNG</name>
<dbReference type="Pfam" id="PF09774">
    <property type="entry name" value="MIX23"/>
    <property type="match status" value="1"/>
</dbReference>
<organism evidence="2 3">
    <name type="scientific">Hesseltinella vesiculosa</name>
    <dbReference type="NCBI Taxonomy" id="101127"/>
    <lineage>
        <taxon>Eukaryota</taxon>
        <taxon>Fungi</taxon>
        <taxon>Fungi incertae sedis</taxon>
        <taxon>Mucoromycota</taxon>
        <taxon>Mucoromycotina</taxon>
        <taxon>Mucoromycetes</taxon>
        <taxon>Mucorales</taxon>
        <taxon>Cunninghamellaceae</taxon>
        <taxon>Hesseltinella</taxon>
    </lineage>
</organism>
<protein>
    <recommendedName>
        <fullName evidence="4">Caffeine-induced death protein 2</fullName>
    </recommendedName>
</protein>
<evidence type="ECO:0000313" key="2">
    <source>
        <dbReference type="EMBL" id="ORX63188.1"/>
    </source>
</evidence>
<dbReference type="PANTHER" id="PTHR31905">
    <property type="entry name" value="COILED-COIL DOMAIN-CONTAINING PROTEIN 58"/>
    <property type="match status" value="1"/>
</dbReference>
<dbReference type="PANTHER" id="PTHR31905:SF2">
    <property type="entry name" value="PROTEIN MIX23"/>
    <property type="match status" value="1"/>
</dbReference>
<comment type="similarity">
    <text evidence="1">Belongs to the MIX23 family.</text>
</comment>
<dbReference type="OrthoDB" id="5593818at2759"/>
<comment type="caution">
    <text evidence="2">The sequence shown here is derived from an EMBL/GenBank/DDBJ whole genome shotgun (WGS) entry which is preliminary data.</text>
</comment>
<dbReference type="InterPro" id="IPR019171">
    <property type="entry name" value="MIX23"/>
</dbReference>
<evidence type="ECO:0000256" key="1">
    <source>
        <dbReference type="ARBA" id="ARBA00024204"/>
    </source>
</evidence>
<gene>
    <name evidence="2" type="ORF">DM01DRAFT_1315019</name>
</gene>
<sequence length="139" mass="16346">MTDTPLNASTCYNLSFFKEMMKELRRVDDNIILRLNGTDTHSENACGDFFSQLSAAYKKRDDAIDYCLKVMDDELDRKNKLLQEDPDDYDTQSSIFSDETKRRMINNERMVEEAVRERTFQVFKNKCRVFDVSSLQAKK</sequence>
<reference evidence="2 3" key="1">
    <citation type="submission" date="2016-07" db="EMBL/GenBank/DDBJ databases">
        <title>Pervasive Adenine N6-methylation of Active Genes in Fungi.</title>
        <authorList>
            <consortium name="DOE Joint Genome Institute"/>
            <person name="Mondo S.J."/>
            <person name="Dannebaum R.O."/>
            <person name="Kuo R.C."/>
            <person name="Labutti K."/>
            <person name="Haridas S."/>
            <person name="Kuo A."/>
            <person name="Salamov A."/>
            <person name="Ahrendt S.R."/>
            <person name="Lipzen A."/>
            <person name="Sullivan W."/>
            <person name="Andreopoulos W.B."/>
            <person name="Clum A."/>
            <person name="Lindquist E."/>
            <person name="Daum C."/>
            <person name="Ramamoorthy G.K."/>
            <person name="Gryganskyi A."/>
            <person name="Culley D."/>
            <person name="Magnuson J.K."/>
            <person name="James T.Y."/>
            <person name="O'Malley M.A."/>
            <person name="Stajich J.E."/>
            <person name="Spatafora J.W."/>
            <person name="Visel A."/>
            <person name="Grigoriev I.V."/>
        </authorList>
    </citation>
    <scope>NUCLEOTIDE SEQUENCE [LARGE SCALE GENOMIC DNA]</scope>
    <source>
        <strain evidence="2 3">NRRL 3301</strain>
    </source>
</reference>
<dbReference type="STRING" id="101127.A0A1X2GYM4"/>
<dbReference type="GO" id="GO:0005758">
    <property type="term" value="C:mitochondrial intermembrane space"/>
    <property type="evidence" value="ECO:0007669"/>
    <property type="project" value="InterPro"/>
</dbReference>
<keyword evidence="3" id="KW-1185">Reference proteome</keyword>
<evidence type="ECO:0000313" key="3">
    <source>
        <dbReference type="Proteomes" id="UP000242146"/>
    </source>
</evidence>
<accession>A0A1X2GYM4</accession>
<dbReference type="AlphaFoldDB" id="A0A1X2GYM4"/>
<dbReference type="Proteomes" id="UP000242146">
    <property type="component" value="Unassembled WGS sequence"/>
</dbReference>
<dbReference type="EMBL" id="MCGT01000001">
    <property type="protein sequence ID" value="ORX63188.1"/>
    <property type="molecule type" value="Genomic_DNA"/>
</dbReference>
<evidence type="ECO:0008006" key="4">
    <source>
        <dbReference type="Google" id="ProtNLM"/>
    </source>
</evidence>
<proteinExistence type="inferred from homology"/>